<evidence type="ECO:0000313" key="3">
    <source>
        <dbReference type="Proteomes" id="UP000287746"/>
    </source>
</evidence>
<dbReference type="Proteomes" id="UP000287746">
    <property type="component" value="Unassembled WGS sequence"/>
</dbReference>
<evidence type="ECO:0008006" key="4">
    <source>
        <dbReference type="Google" id="ProtNLM"/>
    </source>
</evidence>
<comment type="caution">
    <text evidence="2">The sequence shown here is derived from an EMBL/GenBank/DDBJ whole genome shotgun (WGS) entry which is preliminary data.</text>
</comment>
<sequence>MTKRSDLADLKRLAALCEARERLAWQEEAAAHRAAEAATHRRVQDEEAVDEAQQRWQRNIESTDFGPELAGALGERLIERVAALEISTHAEAEGQRMLAACEATRRDAGARLRQVREVASACRHKLYRQRDGRELATVEDRLANRWTQA</sequence>
<name>A0A430G4A8_9SPHN</name>
<dbReference type="AlphaFoldDB" id="A0A430G4A8"/>
<evidence type="ECO:0000313" key="2">
    <source>
        <dbReference type="EMBL" id="RSY85955.1"/>
    </source>
</evidence>
<dbReference type="EMBL" id="QQYZ01000007">
    <property type="protein sequence ID" value="RSY85955.1"/>
    <property type="molecule type" value="Genomic_DNA"/>
</dbReference>
<feature type="region of interest" description="Disordered" evidence="1">
    <location>
        <begin position="34"/>
        <end position="61"/>
    </location>
</feature>
<feature type="compositionally biased region" description="Basic and acidic residues" evidence="1">
    <location>
        <begin position="34"/>
        <end position="45"/>
    </location>
</feature>
<accession>A0A430G4A8</accession>
<protein>
    <recommendedName>
        <fullName evidence="4">Flagellar FliJ protein</fullName>
    </recommendedName>
</protein>
<gene>
    <name evidence="2" type="ORF">DAH66_09670</name>
</gene>
<evidence type="ECO:0000256" key="1">
    <source>
        <dbReference type="SAM" id="MobiDB-lite"/>
    </source>
</evidence>
<organism evidence="2 3">
    <name type="scientific">Sphingomonas koreensis</name>
    <dbReference type="NCBI Taxonomy" id="93064"/>
    <lineage>
        <taxon>Bacteria</taxon>
        <taxon>Pseudomonadati</taxon>
        <taxon>Pseudomonadota</taxon>
        <taxon>Alphaproteobacteria</taxon>
        <taxon>Sphingomonadales</taxon>
        <taxon>Sphingomonadaceae</taxon>
        <taxon>Sphingomonas</taxon>
    </lineage>
</organism>
<proteinExistence type="predicted"/>
<reference evidence="2 3" key="1">
    <citation type="submission" date="2018-07" db="EMBL/GenBank/DDBJ databases">
        <title>Genomic and Epidemiologic Investigation of an Indolent Hospital Outbreak.</title>
        <authorList>
            <person name="Johnson R.C."/>
            <person name="Deming C."/>
            <person name="Conlan S."/>
            <person name="Zellmer C.J."/>
            <person name="Michelin A.V."/>
            <person name="Lee-Lin S."/>
            <person name="Thomas P.J."/>
            <person name="Park M."/>
            <person name="Weingarten R.A."/>
            <person name="Less J."/>
            <person name="Dekker J.P."/>
            <person name="Frank K.M."/>
            <person name="Musser K.A."/>
            <person name="Mcquiston J.R."/>
            <person name="Henderson D.K."/>
            <person name="Lau A.F."/>
            <person name="Palmore T.N."/>
            <person name="Segre J.A."/>
        </authorList>
    </citation>
    <scope>NUCLEOTIDE SEQUENCE [LARGE SCALE GENOMIC DNA]</scope>
    <source>
        <strain evidence="2 3">SK-CDC1_0717</strain>
    </source>
</reference>